<dbReference type="SUPFAM" id="SSF109604">
    <property type="entry name" value="HD-domain/PDEase-like"/>
    <property type="match status" value="1"/>
</dbReference>
<dbReference type="PANTHER" id="PTHR43155">
    <property type="entry name" value="CYCLIC DI-GMP PHOSPHODIESTERASE PA4108-RELATED"/>
    <property type="match status" value="1"/>
</dbReference>
<sequence>MKIRVENLREGYILEEDVMGMTNSPIIPKKTIMDKNYINILLAFKVNEVNIENKMADGTILKIESSEKKLPLEVKSEGNPQTFFQEQYNAAVQKYKLDFKNWESGAAINVAKVKEYLYPVLLKVEDDGDRHLLSLHHFSNKEDYIYHHSIAVGVLSGIIAKKMNYSQGEYLQAALAGCLANSGMAKVSPNIIRKETNLISAEMNEVKEHVVQSLKMVQNNPLLKPETKLAIFQHHERLDGSGYPMKLKGDKIYPLSRIIAVADVFHALISDRLYHEKVSVFKAIEILNSDCFGQFDISVINVLLNIISTQLMIGTKVKLSNNEVGEIIFTKRSALTRPLIKLLNRDQIIDLEKVRNISIEEIV</sequence>
<comment type="caution">
    <text evidence="2">The sequence shown here is derived from an EMBL/GenBank/DDBJ whole genome shotgun (WGS) entry which is preliminary data.</text>
</comment>
<dbReference type="Gene3D" id="1.10.3210.10">
    <property type="entry name" value="Hypothetical protein af1432"/>
    <property type="match status" value="1"/>
</dbReference>
<gene>
    <name evidence="2" type="ORF">CWO92_19250</name>
</gene>
<protein>
    <recommendedName>
        <fullName evidence="1">HD-GYP domain-containing protein</fullName>
    </recommendedName>
</protein>
<dbReference type="InterPro" id="IPR037522">
    <property type="entry name" value="HD_GYP_dom"/>
</dbReference>
<feature type="domain" description="HD-GYP" evidence="1">
    <location>
        <begin position="124"/>
        <end position="319"/>
    </location>
</feature>
<evidence type="ECO:0000259" key="1">
    <source>
        <dbReference type="PROSITE" id="PS51832"/>
    </source>
</evidence>
<dbReference type="Proteomes" id="UP000233440">
    <property type="component" value="Unassembled WGS sequence"/>
</dbReference>
<dbReference type="EMBL" id="PIQO01000018">
    <property type="protein sequence ID" value="PKR83498.1"/>
    <property type="molecule type" value="Genomic_DNA"/>
</dbReference>
<name>A0A2N3LFV3_9BACI</name>
<dbReference type="RefSeq" id="WP_101355838.1">
    <property type="nucleotide sequence ID" value="NZ_PIQO01000018.1"/>
</dbReference>
<evidence type="ECO:0000313" key="2">
    <source>
        <dbReference type="EMBL" id="PKR83498.1"/>
    </source>
</evidence>
<dbReference type="InterPro" id="IPR003607">
    <property type="entry name" value="HD/PDEase_dom"/>
</dbReference>
<evidence type="ECO:0000313" key="3">
    <source>
        <dbReference type="Proteomes" id="UP000233440"/>
    </source>
</evidence>
<proteinExistence type="predicted"/>
<reference evidence="2 3" key="1">
    <citation type="submission" date="2017-11" db="EMBL/GenBank/DDBJ databases">
        <title>Bacillus camelliae sp. nov., isolated from pu'er tea.</title>
        <authorList>
            <person name="Niu L."/>
        </authorList>
    </citation>
    <scope>NUCLEOTIDE SEQUENCE [LARGE SCALE GENOMIC DNA]</scope>
    <source>
        <strain evidence="2 3">7578-1</strain>
    </source>
</reference>
<dbReference type="AlphaFoldDB" id="A0A2N3LFV3"/>
<dbReference type="Pfam" id="PF13487">
    <property type="entry name" value="HD_5"/>
    <property type="match status" value="1"/>
</dbReference>
<organism evidence="2 3">
    <name type="scientific">Heyndrickxia camelliae</name>
    <dbReference type="NCBI Taxonomy" id="1707093"/>
    <lineage>
        <taxon>Bacteria</taxon>
        <taxon>Bacillati</taxon>
        <taxon>Bacillota</taxon>
        <taxon>Bacilli</taxon>
        <taxon>Bacillales</taxon>
        <taxon>Bacillaceae</taxon>
        <taxon>Heyndrickxia</taxon>
    </lineage>
</organism>
<accession>A0A2N3LFV3</accession>
<dbReference type="CDD" id="cd00077">
    <property type="entry name" value="HDc"/>
    <property type="match status" value="1"/>
</dbReference>
<keyword evidence="3" id="KW-1185">Reference proteome</keyword>
<dbReference type="OrthoDB" id="9759601at2"/>
<dbReference type="PROSITE" id="PS51832">
    <property type="entry name" value="HD_GYP"/>
    <property type="match status" value="1"/>
</dbReference>
<dbReference type="PANTHER" id="PTHR43155:SF2">
    <property type="entry name" value="CYCLIC DI-GMP PHOSPHODIESTERASE PA4108"/>
    <property type="match status" value="1"/>
</dbReference>